<reference evidence="2" key="1">
    <citation type="journal article" date="2023" name="bioRxiv">
        <title>Improved chromosome-level genome assembly for marigold (Tagetes erecta).</title>
        <authorList>
            <person name="Jiang F."/>
            <person name="Yuan L."/>
            <person name="Wang S."/>
            <person name="Wang H."/>
            <person name="Xu D."/>
            <person name="Wang A."/>
            <person name="Fan W."/>
        </authorList>
    </citation>
    <scope>NUCLEOTIDE SEQUENCE</scope>
    <source>
        <strain evidence="2">WSJ</strain>
        <tissue evidence="2">Leaf</tissue>
    </source>
</reference>
<gene>
    <name evidence="2" type="ORF">QVD17_29314</name>
</gene>
<sequence>MGRYQGLLTPITTSLTNTLYQTLDRRHHQQHFVLFVNSPAKKHTQTLTHQPATHHLIAATTSNTSSLSGRRNFSHRHRTNSF</sequence>
<feature type="compositionally biased region" description="Polar residues" evidence="1">
    <location>
        <begin position="59"/>
        <end position="71"/>
    </location>
</feature>
<organism evidence="2 3">
    <name type="scientific">Tagetes erecta</name>
    <name type="common">African marigold</name>
    <dbReference type="NCBI Taxonomy" id="13708"/>
    <lineage>
        <taxon>Eukaryota</taxon>
        <taxon>Viridiplantae</taxon>
        <taxon>Streptophyta</taxon>
        <taxon>Embryophyta</taxon>
        <taxon>Tracheophyta</taxon>
        <taxon>Spermatophyta</taxon>
        <taxon>Magnoliopsida</taxon>
        <taxon>eudicotyledons</taxon>
        <taxon>Gunneridae</taxon>
        <taxon>Pentapetalae</taxon>
        <taxon>asterids</taxon>
        <taxon>campanulids</taxon>
        <taxon>Asterales</taxon>
        <taxon>Asteraceae</taxon>
        <taxon>Asteroideae</taxon>
        <taxon>Heliantheae alliance</taxon>
        <taxon>Tageteae</taxon>
        <taxon>Tagetes</taxon>
    </lineage>
</organism>
<accession>A0AAD8KHU8</accession>
<feature type="region of interest" description="Disordered" evidence="1">
    <location>
        <begin position="59"/>
        <end position="82"/>
    </location>
</feature>
<dbReference type="AlphaFoldDB" id="A0AAD8KHU8"/>
<comment type="caution">
    <text evidence="2">The sequence shown here is derived from an EMBL/GenBank/DDBJ whole genome shotgun (WGS) entry which is preliminary data.</text>
</comment>
<proteinExistence type="predicted"/>
<evidence type="ECO:0000256" key="1">
    <source>
        <dbReference type="SAM" id="MobiDB-lite"/>
    </source>
</evidence>
<protein>
    <submittedName>
        <fullName evidence="2">Uncharacterized protein</fullName>
    </submittedName>
</protein>
<name>A0AAD8KHU8_TARER</name>
<keyword evidence="3" id="KW-1185">Reference proteome</keyword>
<feature type="compositionally biased region" description="Basic residues" evidence="1">
    <location>
        <begin position="72"/>
        <end position="82"/>
    </location>
</feature>
<evidence type="ECO:0000313" key="3">
    <source>
        <dbReference type="Proteomes" id="UP001229421"/>
    </source>
</evidence>
<evidence type="ECO:0000313" key="2">
    <source>
        <dbReference type="EMBL" id="KAK1419890.1"/>
    </source>
</evidence>
<dbReference type="Proteomes" id="UP001229421">
    <property type="component" value="Unassembled WGS sequence"/>
</dbReference>
<dbReference type="EMBL" id="JAUHHV010000007">
    <property type="protein sequence ID" value="KAK1419890.1"/>
    <property type="molecule type" value="Genomic_DNA"/>
</dbReference>